<dbReference type="OrthoDB" id="663842at2"/>
<dbReference type="AlphaFoldDB" id="E6MPE7"/>
<protein>
    <submittedName>
        <fullName evidence="1">Uncharacterized protein</fullName>
    </submittedName>
</protein>
<gene>
    <name evidence="1" type="ORF">HMPREF9420_1365</name>
</gene>
<organism evidence="1 2">
    <name type="scientific">Segatella salivae DSM 15606</name>
    <dbReference type="NCBI Taxonomy" id="888832"/>
    <lineage>
        <taxon>Bacteria</taxon>
        <taxon>Pseudomonadati</taxon>
        <taxon>Bacteroidota</taxon>
        <taxon>Bacteroidia</taxon>
        <taxon>Bacteroidales</taxon>
        <taxon>Prevotellaceae</taxon>
        <taxon>Segatella</taxon>
    </lineage>
</organism>
<dbReference type="HOGENOM" id="CLU_1851118_0_0_10"/>
<dbReference type="STRING" id="888832.HMPREF9420_1365"/>
<dbReference type="RefSeq" id="WP_007134626.1">
    <property type="nucleotide sequence ID" value="NZ_GL629647.1"/>
</dbReference>
<dbReference type="Proteomes" id="UP000003874">
    <property type="component" value="Unassembled WGS sequence"/>
</dbReference>
<dbReference type="EMBL" id="AEQO01000119">
    <property type="protein sequence ID" value="EFV04496.1"/>
    <property type="molecule type" value="Genomic_DNA"/>
</dbReference>
<evidence type="ECO:0000313" key="1">
    <source>
        <dbReference type="EMBL" id="EFV04496.1"/>
    </source>
</evidence>
<proteinExistence type="predicted"/>
<name>E6MPE7_9BACT</name>
<comment type="caution">
    <text evidence="1">The sequence shown here is derived from an EMBL/GenBank/DDBJ whole genome shotgun (WGS) entry which is preliminary data.</text>
</comment>
<dbReference type="eggNOG" id="ENOG5030ZBK">
    <property type="taxonomic scope" value="Bacteria"/>
</dbReference>
<evidence type="ECO:0000313" key="2">
    <source>
        <dbReference type="Proteomes" id="UP000003874"/>
    </source>
</evidence>
<keyword evidence="2" id="KW-1185">Reference proteome</keyword>
<accession>E6MPE7</accession>
<reference evidence="1 2" key="1">
    <citation type="submission" date="2010-12" db="EMBL/GenBank/DDBJ databases">
        <authorList>
            <person name="Muzny D."/>
            <person name="Qin X."/>
            <person name="Deng J."/>
            <person name="Jiang H."/>
            <person name="Liu Y."/>
            <person name="Qu J."/>
            <person name="Song X.-Z."/>
            <person name="Zhang L."/>
            <person name="Thornton R."/>
            <person name="Coyle M."/>
            <person name="Francisco L."/>
            <person name="Jackson L."/>
            <person name="Javaid M."/>
            <person name="Korchina V."/>
            <person name="Kovar C."/>
            <person name="Mata R."/>
            <person name="Mathew T."/>
            <person name="Ngo R."/>
            <person name="Nguyen L."/>
            <person name="Nguyen N."/>
            <person name="Okwuonu G."/>
            <person name="Ongeri F."/>
            <person name="Pham C."/>
            <person name="Simmons D."/>
            <person name="Wilczek-Boney K."/>
            <person name="Hale W."/>
            <person name="Jakkamsetti A."/>
            <person name="Pham P."/>
            <person name="Ruth R."/>
            <person name="San Lucas F."/>
            <person name="Warren J."/>
            <person name="Zhang J."/>
            <person name="Zhao Z."/>
            <person name="Zhou C."/>
            <person name="Zhu D."/>
            <person name="Lee S."/>
            <person name="Bess C."/>
            <person name="Blankenburg K."/>
            <person name="Forbes L."/>
            <person name="Fu Q."/>
            <person name="Gubbala S."/>
            <person name="Hirani K."/>
            <person name="Jayaseelan J.C."/>
            <person name="Lara F."/>
            <person name="Munidasa M."/>
            <person name="Palculict T."/>
            <person name="Patil S."/>
            <person name="Pu L.-L."/>
            <person name="Saada N."/>
            <person name="Tang L."/>
            <person name="Weissenberger G."/>
            <person name="Zhu Y."/>
            <person name="Hemphill L."/>
            <person name="Shang Y."/>
            <person name="Youmans B."/>
            <person name="Ayvaz T."/>
            <person name="Ross M."/>
            <person name="Santibanez J."/>
            <person name="Aqrawi P."/>
            <person name="Gross S."/>
            <person name="Joshi V."/>
            <person name="Fowler G."/>
            <person name="Nazareth L."/>
            <person name="Reid J."/>
            <person name="Worley K."/>
            <person name="Petrosino J."/>
            <person name="Highlander S."/>
            <person name="Gibbs R."/>
        </authorList>
    </citation>
    <scope>NUCLEOTIDE SEQUENCE [LARGE SCALE GENOMIC DNA]</scope>
    <source>
        <strain evidence="1 2">DSM 15606</strain>
    </source>
</reference>
<sequence length="152" mass="17536">MTFIFYFIFTANKIRNMEKERFSDTLLKVANKQVKVEILINKLLSTEAEEIAPAEKLALQAFCCALMADTSKNFMQIKQYLNECCEYLNKAFAVDAQSYVCRLIRILIEKNMHDATFVSHIDDDALFLSSYSKKVEDGYKQLADYAIKDINS</sequence>